<dbReference type="EMBL" id="MATO01000014">
    <property type="protein sequence ID" value="OCS92636.1"/>
    <property type="molecule type" value="Genomic_DNA"/>
</dbReference>
<dbReference type="Gene3D" id="3.40.1620.10">
    <property type="entry name" value="YefM-like domain"/>
    <property type="match status" value="1"/>
</dbReference>
<reference evidence="4 5" key="1">
    <citation type="submission" date="2016-07" db="EMBL/GenBank/DDBJ databases">
        <title>Caryophanon latum genome sequencing.</title>
        <authorList>
            <person name="Verma A."/>
            <person name="Pal Y."/>
            <person name="Krishnamurthi S."/>
        </authorList>
    </citation>
    <scope>NUCLEOTIDE SEQUENCE [LARGE SCALE GENOMIC DNA]</scope>
    <source>
        <strain evidence="4 5">DSM 14151</strain>
    </source>
</reference>
<protein>
    <recommendedName>
        <fullName evidence="2">Antitoxin</fullName>
    </recommendedName>
</protein>
<evidence type="ECO:0000313" key="4">
    <source>
        <dbReference type="EMBL" id="OCS92657.1"/>
    </source>
</evidence>
<dbReference type="Proteomes" id="UP000093482">
    <property type="component" value="Unassembled WGS sequence"/>
</dbReference>
<keyword evidence="5" id="KW-1185">Reference proteome</keyword>
<dbReference type="RefSeq" id="WP_066462207.1">
    <property type="nucleotide sequence ID" value="NZ_MATO01000014.1"/>
</dbReference>
<gene>
    <name evidence="3" type="ORF">A6K76_06035</name>
    <name evidence="4" type="ORF">A6K76_06155</name>
</gene>
<comment type="similarity">
    <text evidence="1 2">Belongs to the phD/YefM antitoxin family.</text>
</comment>
<organism evidence="4 5">
    <name type="scientific">Caryophanon latum</name>
    <dbReference type="NCBI Taxonomy" id="33977"/>
    <lineage>
        <taxon>Bacteria</taxon>
        <taxon>Bacillati</taxon>
        <taxon>Bacillota</taxon>
        <taxon>Bacilli</taxon>
        <taxon>Bacillales</taxon>
        <taxon>Caryophanaceae</taxon>
        <taxon>Caryophanon</taxon>
    </lineage>
</organism>
<evidence type="ECO:0000313" key="5">
    <source>
        <dbReference type="Proteomes" id="UP000093482"/>
    </source>
</evidence>
<evidence type="ECO:0000256" key="1">
    <source>
        <dbReference type="ARBA" id="ARBA00009981"/>
    </source>
</evidence>
<name>A0A1C0YZP1_9BACL</name>
<dbReference type="Pfam" id="PF02604">
    <property type="entry name" value="PhdYeFM_antitox"/>
    <property type="match status" value="1"/>
</dbReference>
<dbReference type="InterPro" id="IPR006442">
    <property type="entry name" value="Antitoxin_Phd/YefM"/>
</dbReference>
<dbReference type="OrthoDB" id="9802003at2"/>
<evidence type="ECO:0000313" key="3">
    <source>
        <dbReference type="EMBL" id="OCS92636.1"/>
    </source>
</evidence>
<dbReference type="AlphaFoldDB" id="A0A1C0YZP1"/>
<proteinExistence type="inferred from homology"/>
<dbReference type="EMBL" id="MATO01000014">
    <property type="protein sequence ID" value="OCS92657.1"/>
    <property type="molecule type" value="Genomic_DNA"/>
</dbReference>
<comment type="caution">
    <text evidence="4">The sequence shown here is derived from an EMBL/GenBank/DDBJ whole genome shotgun (WGS) entry which is preliminary data.</text>
</comment>
<dbReference type="InterPro" id="IPR036165">
    <property type="entry name" value="YefM-like_sf"/>
</dbReference>
<evidence type="ECO:0000256" key="2">
    <source>
        <dbReference type="RuleBase" id="RU362080"/>
    </source>
</evidence>
<comment type="function">
    <text evidence="2">Antitoxin component of a type II toxin-antitoxin (TA) system.</text>
</comment>
<dbReference type="SUPFAM" id="SSF143120">
    <property type="entry name" value="YefM-like"/>
    <property type="match status" value="1"/>
</dbReference>
<accession>A0A1C0YZP1</accession>
<dbReference type="NCBIfam" id="TIGR01552">
    <property type="entry name" value="phd_fam"/>
    <property type="match status" value="1"/>
</dbReference>
<sequence length="88" mass="10320">MEAIAYSNFRQNLRGYMRQINEDSDTFIVTTKNVEDTVVVMSKRDYDAMQETLRTLSNNYVMDKIRRGDEQFQSGQGTVRELIEVEDD</sequence>